<dbReference type="InterPro" id="IPR032816">
    <property type="entry name" value="VTT_dom"/>
</dbReference>
<gene>
    <name evidence="10" type="ORF">SCMU_06370</name>
</gene>
<dbReference type="Pfam" id="PF09335">
    <property type="entry name" value="VTT_dom"/>
    <property type="match status" value="1"/>
</dbReference>
<accession>A0ABN6FE36</accession>
<reference evidence="10 11" key="1">
    <citation type="journal article" date="2021" name="J. Biosci. Bioeng.">
        <title>Identification and characterization of a chc gene cluster responsible for the aromatization pathway of cyclohexanecarboxylate degradation in Sinomonas cyclohexanicum ATCC 51369.</title>
        <authorList>
            <person name="Yamamoto T."/>
            <person name="Hasegawa Y."/>
            <person name="Lau P.C.K."/>
            <person name="Iwaki H."/>
        </authorList>
    </citation>
    <scope>NUCLEOTIDE SEQUENCE [LARGE SCALE GENOMIC DNA]</scope>
    <source>
        <strain evidence="10 11">ATCC 51369</strain>
    </source>
</reference>
<dbReference type="RefSeq" id="WP_229231558.1">
    <property type="nucleotide sequence ID" value="NZ_AP024525.1"/>
</dbReference>
<feature type="transmembrane region" description="Helical" evidence="8">
    <location>
        <begin position="51"/>
        <end position="73"/>
    </location>
</feature>
<evidence type="ECO:0000256" key="7">
    <source>
        <dbReference type="SAM" id="MobiDB-lite"/>
    </source>
</evidence>
<feature type="transmembrane region" description="Helical" evidence="8">
    <location>
        <begin position="12"/>
        <end position="31"/>
    </location>
</feature>
<evidence type="ECO:0000256" key="6">
    <source>
        <dbReference type="ARBA" id="ARBA00023136"/>
    </source>
</evidence>
<keyword evidence="4 8" id="KW-0812">Transmembrane</keyword>
<comment type="similarity">
    <text evidence="2">Belongs to the DedA family.</text>
</comment>
<sequence length="231" mass="24399">MDPTVAAWLSGPWMLVWLAGLIVLDGLFPPVPSEIALLTAGSYAAEGRTSAAALVVVGTLGSWLGDICVYVLFRRQLTGFLDRSRWGRKVHGTVHRVVERFGPSSTYGAIIGIRFLTGGRLTASATSGIGEVPFRRFAVAAAAGGFLWSAWHVALGFVTGRATGLPFWMSAIIGTGVGLAIGLVIAGAVATRHRRGQRADVEGAELHDAELHGAELHNEEPVPPENEPEAP</sequence>
<evidence type="ECO:0000256" key="4">
    <source>
        <dbReference type="ARBA" id="ARBA00022692"/>
    </source>
</evidence>
<feature type="transmembrane region" description="Helical" evidence="8">
    <location>
        <begin position="167"/>
        <end position="190"/>
    </location>
</feature>
<dbReference type="Proteomes" id="UP001319861">
    <property type="component" value="Chromosome"/>
</dbReference>
<dbReference type="PANTHER" id="PTHR42709">
    <property type="entry name" value="ALKALINE PHOSPHATASE LIKE PROTEIN"/>
    <property type="match status" value="1"/>
</dbReference>
<comment type="subcellular location">
    <subcellularLocation>
        <location evidence="1">Cell membrane</location>
        <topology evidence="1">Multi-pass membrane protein</topology>
    </subcellularLocation>
</comment>
<evidence type="ECO:0000256" key="2">
    <source>
        <dbReference type="ARBA" id="ARBA00010792"/>
    </source>
</evidence>
<evidence type="ECO:0000256" key="8">
    <source>
        <dbReference type="SAM" id="Phobius"/>
    </source>
</evidence>
<dbReference type="EMBL" id="AP024525">
    <property type="protein sequence ID" value="BCT74795.1"/>
    <property type="molecule type" value="Genomic_DNA"/>
</dbReference>
<proteinExistence type="inferred from homology"/>
<protein>
    <submittedName>
        <fullName evidence="10">Alkaline phosphatase</fullName>
    </submittedName>
</protein>
<keyword evidence="3" id="KW-1003">Cell membrane</keyword>
<keyword evidence="11" id="KW-1185">Reference proteome</keyword>
<name>A0ABN6FE36_SINCY</name>
<feature type="domain" description="VTT" evidence="9">
    <location>
        <begin position="31"/>
        <end position="156"/>
    </location>
</feature>
<evidence type="ECO:0000256" key="1">
    <source>
        <dbReference type="ARBA" id="ARBA00004651"/>
    </source>
</evidence>
<keyword evidence="6 8" id="KW-0472">Membrane</keyword>
<evidence type="ECO:0000313" key="10">
    <source>
        <dbReference type="EMBL" id="BCT74795.1"/>
    </source>
</evidence>
<evidence type="ECO:0000313" key="11">
    <source>
        <dbReference type="Proteomes" id="UP001319861"/>
    </source>
</evidence>
<keyword evidence="5 8" id="KW-1133">Transmembrane helix</keyword>
<organism evidence="10 11">
    <name type="scientific">Sinomonas cyclohexanicum</name>
    <name type="common">Corynebacterium cyclohexanicum</name>
    <dbReference type="NCBI Taxonomy" id="322009"/>
    <lineage>
        <taxon>Bacteria</taxon>
        <taxon>Bacillati</taxon>
        <taxon>Actinomycetota</taxon>
        <taxon>Actinomycetes</taxon>
        <taxon>Micrococcales</taxon>
        <taxon>Micrococcaceae</taxon>
        <taxon>Sinomonas</taxon>
    </lineage>
</organism>
<feature type="region of interest" description="Disordered" evidence="7">
    <location>
        <begin position="212"/>
        <end position="231"/>
    </location>
</feature>
<feature type="transmembrane region" description="Helical" evidence="8">
    <location>
        <begin position="137"/>
        <end position="155"/>
    </location>
</feature>
<evidence type="ECO:0000256" key="3">
    <source>
        <dbReference type="ARBA" id="ARBA00022475"/>
    </source>
</evidence>
<evidence type="ECO:0000256" key="5">
    <source>
        <dbReference type="ARBA" id="ARBA00022989"/>
    </source>
</evidence>
<dbReference type="PANTHER" id="PTHR42709:SF6">
    <property type="entry name" value="UNDECAPRENYL PHOSPHATE TRANSPORTER A"/>
    <property type="match status" value="1"/>
</dbReference>
<dbReference type="InterPro" id="IPR051311">
    <property type="entry name" value="DedA_domain"/>
</dbReference>
<evidence type="ECO:0000259" key="9">
    <source>
        <dbReference type="Pfam" id="PF09335"/>
    </source>
</evidence>